<evidence type="ECO:0000256" key="4">
    <source>
        <dbReference type="ARBA" id="ARBA00038970"/>
    </source>
</evidence>
<dbReference type="PANTHER" id="PTHR43362">
    <property type="entry name" value="MANNITOL DEHYDROGENASE DSF1-RELATED"/>
    <property type="match status" value="1"/>
</dbReference>
<dbReference type="FunFam" id="3.40.50.720:FF:000129">
    <property type="entry name" value="D-mannonate oxidoreductase"/>
    <property type="match status" value="1"/>
</dbReference>
<comment type="catalytic activity">
    <reaction evidence="5">
        <text>D-mannitol + NAD(+) = D-fructose + NADH + H(+)</text>
        <dbReference type="Rhea" id="RHEA:12084"/>
        <dbReference type="ChEBI" id="CHEBI:15378"/>
        <dbReference type="ChEBI" id="CHEBI:16899"/>
        <dbReference type="ChEBI" id="CHEBI:37721"/>
        <dbReference type="ChEBI" id="CHEBI:57540"/>
        <dbReference type="ChEBI" id="CHEBI:57945"/>
        <dbReference type="EC" id="1.1.1.67"/>
    </reaction>
</comment>
<evidence type="ECO:0000259" key="7">
    <source>
        <dbReference type="Pfam" id="PF08125"/>
    </source>
</evidence>
<name>A0A1G4ME33_LACFM</name>
<dbReference type="Proteomes" id="UP000190831">
    <property type="component" value="Chromosome F"/>
</dbReference>
<accession>A0A1G4ME33</accession>
<dbReference type="SUPFAM" id="SSF48179">
    <property type="entry name" value="6-phosphogluconate dehydrogenase C-terminal domain-like"/>
    <property type="match status" value="1"/>
</dbReference>
<dbReference type="Pfam" id="PF01232">
    <property type="entry name" value="Mannitol_dh"/>
    <property type="match status" value="1"/>
</dbReference>
<dbReference type="InterPro" id="IPR013328">
    <property type="entry name" value="6PGD_dom2"/>
</dbReference>
<dbReference type="EMBL" id="LT598490">
    <property type="protein sequence ID" value="SCW02157.1"/>
    <property type="molecule type" value="Genomic_DNA"/>
</dbReference>
<dbReference type="InterPro" id="IPR000669">
    <property type="entry name" value="Mannitol_DH"/>
</dbReference>
<dbReference type="OMA" id="IVASWAR"/>
<dbReference type="EC" id="1.1.1.67" evidence="4"/>
<dbReference type="PRINTS" id="PR00084">
    <property type="entry name" value="MTLDHDRGNASE"/>
</dbReference>
<feature type="domain" description="Mannitol dehydrogenase N-terminal" evidence="6">
    <location>
        <begin position="38"/>
        <end position="287"/>
    </location>
</feature>
<dbReference type="PANTHER" id="PTHR43362:SF1">
    <property type="entry name" value="MANNITOL DEHYDROGENASE 2-RELATED"/>
    <property type="match status" value="1"/>
</dbReference>
<evidence type="ECO:0000313" key="8">
    <source>
        <dbReference type="EMBL" id="SCW02157.1"/>
    </source>
</evidence>
<dbReference type="InterPro" id="IPR013118">
    <property type="entry name" value="Mannitol_DH_C"/>
</dbReference>
<keyword evidence="9" id="KW-1185">Reference proteome</keyword>
<dbReference type="SUPFAM" id="SSF51735">
    <property type="entry name" value="NAD(P)-binding Rossmann-fold domains"/>
    <property type="match status" value="1"/>
</dbReference>
<dbReference type="GO" id="GO:0050086">
    <property type="term" value="F:mannitol 2-dehydrogenase activity"/>
    <property type="evidence" value="ECO:0007669"/>
    <property type="project" value="UniProtKB-EC"/>
</dbReference>
<evidence type="ECO:0000256" key="1">
    <source>
        <dbReference type="ARBA" id="ARBA00006541"/>
    </source>
</evidence>
<dbReference type="GO" id="GO:0046029">
    <property type="term" value="F:mannitol dehydrogenase activity"/>
    <property type="evidence" value="ECO:0007669"/>
    <property type="project" value="TreeGrafter"/>
</dbReference>
<dbReference type="Pfam" id="PF08125">
    <property type="entry name" value="Mannitol_dh_C"/>
    <property type="match status" value="1"/>
</dbReference>
<dbReference type="Gene3D" id="3.40.50.720">
    <property type="entry name" value="NAD(P)-binding Rossmann-like Domain"/>
    <property type="match status" value="1"/>
</dbReference>
<keyword evidence="3" id="KW-0520">NAD</keyword>
<protein>
    <recommendedName>
        <fullName evidence="4">mannitol 2-dehydrogenase</fullName>
        <ecNumber evidence="4">1.1.1.67</ecNumber>
    </recommendedName>
</protein>
<keyword evidence="2" id="KW-0560">Oxidoreductase</keyword>
<dbReference type="InterPro" id="IPR036291">
    <property type="entry name" value="NAD(P)-bd_dom_sf"/>
</dbReference>
<evidence type="ECO:0000259" key="6">
    <source>
        <dbReference type="Pfam" id="PF01232"/>
    </source>
</evidence>
<proteinExistence type="inferred from homology"/>
<evidence type="ECO:0000256" key="5">
    <source>
        <dbReference type="ARBA" id="ARBA00047733"/>
    </source>
</evidence>
<gene>
    <name evidence="8" type="ORF">LAFE_0F00210G</name>
</gene>
<dbReference type="InterPro" id="IPR008927">
    <property type="entry name" value="6-PGluconate_DH-like_C_sf"/>
</dbReference>
<dbReference type="STRING" id="4955.A0A1G4ME33"/>
<evidence type="ECO:0000256" key="2">
    <source>
        <dbReference type="ARBA" id="ARBA00023002"/>
    </source>
</evidence>
<dbReference type="AlphaFoldDB" id="A0A1G4ME33"/>
<evidence type="ECO:0000256" key="3">
    <source>
        <dbReference type="ARBA" id="ARBA00023027"/>
    </source>
</evidence>
<dbReference type="OrthoDB" id="2016955at2759"/>
<reference evidence="9" key="1">
    <citation type="submission" date="2016-03" db="EMBL/GenBank/DDBJ databases">
        <authorList>
            <person name="Devillers H."/>
        </authorList>
    </citation>
    <scope>NUCLEOTIDE SEQUENCE [LARGE SCALE GENOMIC DNA]</scope>
</reference>
<comment type="similarity">
    <text evidence="1">Belongs to the mannitol dehydrogenase family.</text>
</comment>
<dbReference type="InterPro" id="IPR050988">
    <property type="entry name" value="Mannitol_DH/Oxidoreductase"/>
</dbReference>
<dbReference type="Gene3D" id="1.10.1040.10">
    <property type="entry name" value="N-(1-d-carboxylethyl)-l-norvaline Dehydrogenase, domain 2"/>
    <property type="match status" value="1"/>
</dbReference>
<dbReference type="InterPro" id="IPR013131">
    <property type="entry name" value="Mannitol_DH_N"/>
</dbReference>
<feature type="domain" description="Mannitol dehydrogenase C-terminal" evidence="7">
    <location>
        <begin position="296"/>
        <end position="485"/>
    </location>
</feature>
<sequence length="504" mass="56708">MTKDNPQSPVPLNNRSISVWNVSNVEVPNYPRVDVKEGIVHLGVGGFHRSHLAVYIHRLMQKFGVKDWSICGVGLLELDAAMRDALQTQDCLYTLLERGIDHTTIQVIGSLTSYMYVPENPRAVIEKMANTSTRIVSLTVTESGYYHSEATSSLQSDHPAIDNDLKNSDNPITIYGYLYEALLIRYTEGRRPFTIMSCDNMPNNGNTLKSMLIAFAKLKNSEFAEWIDKCVAAPNSMVDRVTPKTTDADRIYLDKILGVFDKCPVICEPYIQWVLEDNFSDGRPNWEEVGVQVVSDVEPYELMKLRLLNGAHSEMGYLGYLAGYDYIDEVVADPMINKYIRIMNREEVIPLLPKIDGVDFSEYSNSVLERFSNPAIKDQVSRICSMGSGKMPKYVLPSISEQLLRPDSNYDLLTLGVAGWFRYLTGVDMYGKEFNIEDVMGPTLIRAAREGGIDPHPLLNIEILFGSDLRENPAFVQKLAHALEIVSLKGPLQAVQEYLAEHES</sequence>
<organism evidence="8 9">
    <name type="scientific">Lachancea fermentati</name>
    <name type="common">Zygosaccharomyces fermentati</name>
    <dbReference type="NCBI Taxonomy" id="4955"/>
    <lineage>
        <taxon>Eukaryota</taxon>
        <taxon>Fungi</taxon>
        <taxon>Dikarya</taxon>
        <taxon>Ascomycota</taxon>
        <taxon>Saccharomycotina</taxon>
        <taxon>Saccharomycetes</taxon>
        <taxon>Saccharomycetales</taxon>
        <taxon>Saccharomycetaceae</taxon>
        <taxon>Lachancea</taxon>
    </lineage>
</organism>
<evidence type="ECO:0000313" key="9">
    <source>
        <dbReference type="Proteomes" id="UP000190831"/>
    </source>
</evidence>